<protein>
    <submittedName>
        <fullName evidence="2">Uncharacterized protein</fullName>
    </submittedName>
</protein>
<feature type="compositionally biased region" description="Polar residues" evidence="1">
    <location>
        <begin position="113"/>
        <end position="125"/>
    </location>
</feature>
<keyword evidence="3" id="KW-1185">Reference proteome</keyword>
<feature type="region of interest" description="Disordered" evidence="1">
    <location>
        <begin position="224"/>
        <end position="253"/>
    </location>
</feature>
<feature type="region of interest" description="Disordered" evidence="1">
    <location>
        <begin position="275"/>
        <end position="298"/>
    </location>
</feature>
<accession>A0AAN8MV79</accession>
<organism evidence="2 3">
    <name type="scientific">Orbilia javanica</name>
    <dbReference type="NCBI Taxonomy" id="47235"/>
    <lineage>
        <taxon>Eukaryota</taxon>
        <taxon>Fungi</taxon>
        <taxon>Dikarya</taxon>
        <taxon>Ascomycota</taxon>
        <taxon>Pezizomycotina</taxon>
        <taxon>Orbiliomycetes</taxon>
        <taxon>Orbiliales</taxon>
        <taxon>Orbiliaceae</taxon>
        <taxon>Orbilia</taxon>
    </lineage>
</organism>
<feature type="compositionally biased region" description="Polar residues" evidence="1">
    <location>
        <begin position="1"/>
        <end position="11"/>
    </location>
</feature>
<feature type="compositionally biased region" description="Acidic residues" evidence="1">
    <location>
        <begin position="233"/>
        <end position="253"/>
    </location>
</feature>
<gene>
    <name evidence="2" type="ORF">TWF718_009413</name>
</gene>
<evidence type="ECO:0000256" key="1">
    <source>
        <dbReference type="SAM" id="MobiDB-lite"/>
    </source>
</evidence>
<reference evidence="2 3" key="1">
    <citation type="submission" date="2019-10" db="EMBL/GenBank/DDBJ databases">
        <authorList>
            <person name="Palmer J.M."/>
        </authorList>
    </citation>
    <scope>NUCLEOTIDE SEQUENCE [LARGE SCALE GENOMIC DNA]</scope>
    <source>
        <strain evidence="2 3">TWF718</strain>
    </source>
</reference>
<feature type="region of interest" description="Disordered" evidence="1">
    <location>
        <begin position="1"/>
        <end position="130"/>
    </location>
</feature>
<comment type="caution">
    <text evidence="2">The sequence shown here is derived from an EMBL/GenBank/DDBJ whole genome shotgun (WGS) entry which is preliminary data.</text>
</comment>
<feature type="compositionally biased region" description="Low complexity" evidence="1">
    <location>
        <begin position="56"/>
        <end position="69"/>
    </location>
</feature>
<dbReference type="Proteomes" id="UP001313282">
    <property type="component" value="Unassembled WGS sequence"/>
</dbReference>
<sequence>MLRLSGSQVLLTNRDVTRTLNPKRARRPPTYLYTKGKQPIRSSPYPAPSIPHIDTSRPSASAPSTSTARQRNGIAPSSLAPVRSSSPDWSLSSDTEVASSSSASSSSSSSDSNMQEQPILPSSTDGAEDETTANYVGEMGSFRQVVSLETIDSFPFLPYRPPPSLMFRIHEDPAPPMPNLVRRVRTFDPYDNWSPQPFPYLSIPLYEETYAEDTDEDDEDFENYDENAWAGDGDGDGMDENEDEDEDEDDGEEEVIILNETIWDPDTMILAEIQTDAPLQNDGAPAVAAERPGFPPTQ</sequence>
<dbReference type="AlphaFoldDB" id="A0AAN8MV79"/>
<evidence type="ECO:0000313" key="3">
    <source>
        <dbReference type="Proteomes" id="UP001313282"/>
    </source>
</evidence>
<feature type="compositionally biased region" description="Low complexity" evidence="1">
    <location>
        <begin position="84"/>
        <end position="112"/>
    </location>
</feature>
<evidence type="ECO:0000313" key="2">
    <source>
        <dbReference type="EMBL" id="KAK6336614.1"/>
    </source>
</evidence>
<proteinExistence type="predicted"/>
<name>A0AAN8MV79_9PEZI</name>
<dbReference type="EMBL" id="JAVHNR010000007">
    <property type="protein sequence ID" value="KAK6336614.1"/>
    <property type="molecule type" value="Genomic_DNA"/>
</dbReference>